<dbReference type="CDD" id="cd02511">
    <property type="entry name" value="Beta4Glucosyltransferase"/>
    <property type="match status" value="1"/>
</dbReference>
<dbReference type="InterPro" id="IPR001173">
    <property type="entry name" value="Glyco_trans_2-like"/>
</dbReference>
<dbReference type="GO" id="GO:0016740">
    <property type="term" value="F:transferase activity"/>
    <property type="evidence" value="ECO:0007669"/>
    <property type="project" value="UniProtKB-KW"/>
</dbReference>
<accession>A0A316M4F9</accession>
<keyword evidence="2" id="KW-0808">Transferase</keyword>
<dbReference type="Pfam" id="PF00535">
    <property type="entry name" value="Glycos_transf_2"/>
    <property type="match status" value="1"/>
</dbReference>
<dbReference type="EMBL" id="QAMZ01000048">
    <property type="protein sequence ID" value="PWL52518.1"/>
    <property type="molecule type" value="Genomic_DNA"/>
</dbReference>
<dbReference type="Gene3D" id="1.25.40.10">
    <property type="entry name" value="Tetratricopeptide repeat domain"/>
    <property type="match status" value="2"/>
</dbReference>
<protein>
    <submittedName>
        <fullName evidence="2">Glycosyl transferase</fullName>
    </submittedName>
</protein>
<evidence type="ECO:0000313" key="3">
    <source>
        <dbReference type="Proteomes" id="UP000246114"/>
    </source>
</evidence>
<dbReference type="Pfam" id="PF13181">
    <property type="entry name" value="TPR_8"/>
    <property type="match status" value="2"/>
</dbReference>
<evidence type="ECO:0000313" key="2">
    <source>
        <dbReference type="EMBL" id="PWL52518.1"/>
    </source>
</evidence>
<reference evidence="2 3" key="1">
    <citation type="submission" date="2018-03" db="EMBL/GenBank/DDBJ databases">
        <title>The uncultured portion of the human microbiome is neutrally assembled.</title>
        <authorList>
            <person name="Jeraldo P."/>
            <person name="Boardman L."/>
            <person name="White B.A."/>
            <person name="Nelson H."/>
            <person name="Goldenfeld N."/>
            <person name="Chia N."/>
        </authorList>
    </citation>
    <scope>NUCLEOTIDE SEQUENCE [LARGE SCALE GENOMIC DNA]</scope>
    <source>
        <strain evidence="2">CIM:MAG 903</strain>
    </source>
</reference>
<dbReference type="Proteomes" id="UP000246114">
    <property type="component" value="Unassembled WGS sequence"/>
</dbReference>
<gene>
    <name evidence="2" type="ORF">DBY38_10300</name>
</gene>
<feature type="domain" description="Glycosyltransferase 2-like" evidence="1">
    <location>
        <begin position="4"/>
        <end position="103"/>
    </location>
</feature>
<dbReference type="SUPFAM" id="SSF48452">
    <property type="entry name" value="TPR-like"/>
    <property type="match status" value="2"/>
</dbReference>
<organism evidence="2 3">
    <name type="scientific">Clostridium cadaveris</name>
    <dbReference type="NCBI Taxonomy" id="1529"/>
    <lineage>
        <taxon>Bacteria</taxon>
        <taxon>Bacillati</taxon>
        <taxon>Bacillota</taxon>
        <taxon>Clostridia</taxon>
        <taxon>Eubacteriales</taxon>
        <taxon>Clostridiaceae</taxon>
        <taxon>Clostridium</taxon>
    </lineage>
</organism>
<name>A0A316M4F9_9CLOT</name>
<dbReference type="AlphaFoldDB" id="A0A316M4F9"/>
<dbReference type="PANTHER" id="PTHR43630:SF2">
    <property type="entry name" value="GLYCOSYLTRANSFERASE"/>
    <property type="match status" value="1"/>
</dbReference>
<evidence type="ECO:0000259" key="1">
    <source>
        <dbReference type="Pfam" id="PF00535"/>
    </source>
</evidence>
<sequence>MILSIVMIVKDEEKNIRRTLSSLKSINNFISTELIILDTGSKDNTVKIARDFTEHVYFSKWNQNFGDMRNKSIRYAKGEWILILDADEELVDGTELIDFFKSNRYKKYKSGYIMLRNLTSNEDMSKYTPSKVLRLFKNDKDFKYINTIHEQPLYKEPTYEKSLGEFNHYGYLFDDEELKQKKMKRNEELLLKELNENQTDPYVNYQLGKNYFILGEIIEACKYFESSLRLYKGMNLNPDYVYENLAHIYCLNGNYEKCIKICEEYIKDVNQSNIDIYYFLGKAEQGLEKNEESKKSYEKYIYLIDNYEITRQSESVYCECTTLGLKKDAYIEIIRLCHNLERYEEVILNYNKLNENGEETSKVNYFLINALYKTENLDKVKEYYDGCKTKSDKNMFIIDIENFILTVIEEDKKKIYEAVKKISGNYGTLNEIRLGTEKDMEVFKKVLKEERHSYYGDIVYKCIKYSKDITELLKDIEDIYIQEYINYIVNYKRDVIMDLYDYLMSKPITLNIKNIKIYKQISKSLLLNGGMVKEKYKNMFFTYNTYTYYFLKNLYNPNLNDNELLEMIMDSDHRFVLKLNIMESIKKNDRLKYIKSLRELVLEYSGYKKGIQIFIDRFHKEIEMGKEFQELKIQYKSIIENNINSGKTDDALKLIREYEKVYDDEPDILNMKFIIGLLNNDLTEGESILKKSLFLDMNNFNTMFNIAYLKEMNGEFEEAIMFYEKILKECTEEEIVIEAQEKIMMIRNKVKLNQN</sequence>
<dbReference type="InterPro" id="IPR011990">
    <property type="entry name" value="TPR-like_helical_dom_sf"/>
</dbReference>
<dbReference type="InterPro" id="IPR019734">
    <property type="entry name" value="TPR_rpt"/>
</dbReference>
<dbReference type="SMART" id="SM00028">
    <property type="entry name" value="TPR"/>
    <property type="match status" value="5"/>
</dbReference>
<dbReference type="SUPFAM" id="SSF53448">
    <property type="entry name" value="Nucleotide-diphospho-sugar transferases"/>
    <property type="match status" value="1"/>
</dbReference>
<proteinExistence type="predicted"/>
<dbReference type="Gene3D" id="3.90.550.10">
    <property type="entry name" value="Spore Coat Polysaccharide Biosynthesis Protein SpsA, Chain A"/>
    <property type="match status" value="1"/>
</dbReference>
<dbReference type="PANTHER" id="PTHR43630">
    <property type="entry name" value="POLY-BETA-1,6-N-ACETYL-D-GLUCOSAMINE SYNTHASE"/>
    <property type="match status" value="1"/>
</dbReference>
<dbReference type="InterPro" id="IPR029044">
    <property type="entry name" value="Nucleotide-diphossugar_trans"/>
</dbReference>
<comment type="caution">
    <text evidence="2">The sequence shown here is derived from an EMBL/GenBank/DDBJ whole genome shotgun (WGS) entry which is preliminary data.</text>
</comment>